<feature type="domain" description="Aminotransferase class I/classII large" evidence="6">
    <location>
        <begin position="106"/>
        <end position="457"/>
    </location>
</feature>
<evidence type="ECO:0000313" key="7">
    <source>
        <dbReference type="EMBL" id="TPX73829.1"/>
    </source>
</evidence>
<gene>
    <name evidence="7" type="ORF">CcCBS67573_g04900</name>
</gene>
<proteinExistence type="inferred from homology"/>
<accession>A0A507FBW3</accession>
<dbReference type="AlphaFoldDB" id="A0A507FBW3"/>
<evidence type="ECO:0000256" key="4">
    <source>
        <dbReference type="ARBA" id="ARBA00022679"/>
    </source>
</evidence>
<dbReference type="PANTHER" id="PTHR43807">
    <property type="entry name" value="FI04487P"/>
    <property type="match status" value="1"/>
</dbReference>
<dbReference type="OrthoDB" id="7042322at2759"/>
<protein>
    <recommendedName>
        <fullName evidence="6">Aminotransferase class I/classII large domain-containing protein</fullName>
    </recommendedName>
</protein>
<dbReference type="SUPFAM" id="SSF53383">
    <property type="entry name" value="PLP-dependent transferases"/>
    <property type="match status" value="1"/>
</dbReference>
<dbReference type="InterPro" id="IPR004839">
    <property type="entry name" value="Aminotransferase_I/II_large"/>
</dbReference>
<evidence type="ECO:0000256" key="2">
    <source>
        <dbReference type="ARBA" id="ARBA00007441"/>
    </source>
</evidence>
<evidence type="ECO:0000256" key="1">
    <source>
        <dbReference type="ARBA" id="ARBA00001933"/>
    </source>
</evidence>
<dbReference type="Gene3D" id="3.40.640.10">
    <property type="entry name" value="Type I PLP-dependent aspartate aminotransferase-like (Major domain)"/>
    <property type="match status" value="1"/>
</dbReference>
<dbReference type="Gene3D" id="3.90.1150.10">
    <property type="entry name" value="Aspartate Aminotransferase, domain 1"/>
    <property type="match status" value="1"/>
</dbReference>
<comment type="caution">
    <text evidence="7">The sequence shown here is derived from an EMBL/GenBank/DDBJ whole genome shotgun (WGS) entry which is preliminary data.</text>
</comment>
<dbReference type="Proteomes" id="UP000320333">
    <property type="component" value="Unassembled WGS sequence"/>
</dbReference>
<dbReference type="InterPro" id="IPR015422">
    <property type="entry name" value="PyrdxlP-dep_Trfase_small"/>
</dbReference>
<sequence>MTAKVLPRIATCSGARDALVSTANEQVAAQLEPVEFGAARDGTHARSEGSARIFSILSQKFMNLIRRTLTKMSSTLSAKSAQRLDYLDKSGTVFAEMTALANKHKAVNLGQGFPTLPVPQFIRNAAVEAVSNECMTHQYTRSEGHPRLVQALSKFYADKIGCTLNPMTQIVTTVGATEAIYTTMQALLSPGDEVILMQPFYDSYPAAIRLSGGVPVVVDLAPPADRPALTSGDWKLDMDTLRAAVTPKTKALFINNPHNPVGKVWTREEMMQVAAIAEEFDLIVIADEVYETLVFTDSPEKMIKFASLPGMFKRTITLGSIGKMFGVTGWKIGWCLGPEDLIRSVWMIHQFNVFSVVTPLQEAAAISLEHAMESNFFVETSKTYQQHRDRLIKVLSQAGLTPTLPHGGYFVMADTTSLEGVLPSASDANESRRDFRACRFMTTEMGVTAIPPSAFYERKEGAGGLVPGKHARFAFCKSLDLINAAGERFDVYSKSHKAKKQKI</sequence>
<keyword evidence="4" id="KW-0808">Transferase</keyword>
<organism evidence="7 8">
    <name type="scientific">Chytriomyces confervae</name>
    <dbReference type="NCBI Taxonomy" id="246404"/>
    <lineage>
        <taxon>Eukaryota</taxon>
        <taxon>Fungi</taxon>
        <taxon>Fungi incertae sedis</taxon>
        <taxon>Chytridiomycota</taxon>
        <taxon>Chytridiomycota incertae sedis</taxon>
        <taxon>Chytridiomycetes</taxon>
        <taxon>Chytridiales</taxon>
        <taxon>Chytriomycetaceae</taxon>
        <taxon>Chytriomyces</taxon>
    </lineage>
</organism>
<dbReference type="InterPro" id="IPR015421">
    <property type="entry name" value="PyrdxlP-dep_Trfase_major"/>
</dbReference>
<evidence type="ECO:0000256" key="5">
    <source>
        <dbReference type="ARBA" id="ARBA00022898"/>
    </source>
</evidence>
<comment type="cofactor">
    <cofactor evidence="1">
        <name>pyridoxal 5'-phosphate</name>
        <dbReference type="ChEBI" id="CHEBI:597326"/>
    </cofactor>
</comment>
<dbReference type="PANTHER" id="PTHR43807:SF20">
    <property type="entry name" value="FI04487P"/>
    <property type="match status" value="1"/>
</dbReference>
<reference evidence="7 8" key="1">
    <citation type="journal article" date="2019" name="Sci. Rep.">
        <title>Comparative genomics of chytrid fungi reveal insights into the obligate biotrophic and pathogenic lifestyle of Synchytrium endobioticum.</title>
        <authorList>
            <person name="van de Vossenberg B.T.L.H."/>
            <person name="Warris S."/>
            <person name="Nguyen H.D.T."/>
            <person name="van Gent-Pelzer M.P.E."/>
            <person name="Joly D.L."/>
            <person name="van de Geest H.C."/>
            <person name="Bonants P.J.M."/>
            <person name="Smith D.S."/>
            <person name="Levesque C.A."/>
            <person name="van der Lee T.A.J."/>
        </authorList>
    </citation>
    <scope>NUCLEOTIDE SEQUENCE [LARGE SCALE GENOMIC DNA]</scope>
    <source>
        <strain evidence="7 8">CBS 675.73</strain>
    </source>
</reference>
<dbReference type="STRING" id="246404.A0A507FBW3"/>
<keyword evidence="8" id="KW-1185">Reference proteome</keyword>
<evidence type="ECO:0000313" key="8">
    <source>
        <dbReference type="Proteomes" id="UP000320333"/>
    </source>
</evidence>
<keyword evidence="5" id="KW-0663">Pyridoxal phosphate</keyword>
<dbReference type="GO" id="GO:0030170">
    <property type="term" value="F:pyridoxal phosphate binding"/>
    <property type="evidence" value="ECO:0007669"/>
    <property type="project" value="InterPro"/>
</dbReference>
<dbReference type="CDD" id="cd00609">
    <property type="entry name" value="AAT_like"/>
    <property type="match status" value="1"/>
</dbReference>
<dbReference type="GO" id="GO:0005739">
    <property type="term" value="C:mitochondrion"/>
    <property type="evidence" value="ECO:0007669"/>
    <property type="project" value="TreeGrafter"/>
</dbReference>
<dbReference type="Pfam" id="PF00155">
    <property type="entry name" value="Aminotran_1_2"/>
    <property type="match status" value="1"/>
</dbReference>
<comment type="similarity">
    <text evidence="2">Belongs to the class-I pyridoxal-phosphate-dependent aminotransferase family.</text>
</comment>
<dbReference type="FunFam" id="3.40.640.10:FF:000024">
    <property type="entry name" value="Kynurenine--oxoglutarate transaminase 3"/>
    <property type="match status" value="1"/>
</dbReference>
<dbReference type="InterPro" id="IPR051326">
    <property type="entry name" value="Kynurenine-oxoglutarate_AT"/>
</dbReference>
<keyword evidence="3" id="KW-0032">Aminotransferase</keyword>
<evidence type="ECO:0000256" key="3">
    <source>
        <dbReference type="ARBA" id="ARBA00022576"/>
    </source>
</evidence>
<dbReference type="GO" id="GO:0016212">
    <property type="term" value="F:kynurenine-oxoglutarate transaminase activity"/>
    <property type="evidence" value="ECO:0007669"/>
    <property type="project" value="TreeGrafter"/>
</dbReference>
<dbReference type="EMBL" id="QEAP01000162">
    <property type="protein sequence ID" value="TPX73829.1"/>
    <property type="molecule type" value="Genomic_DNA"/>
</dbReference>
<dbReference type="InterPro" id="IPR015424">
    <property type="entry name" value="PyrdxlP-dep_Trfase"/>
</dbReference>
<name>A0A507FBW3_9FUNG</name>
<evidence type="ECO:0000259" key="6">
    <source>
        <dbReference type="Pfam" id="PF00155"/>
    </source>
</evidence>